<dbReference type="HOGENOM" id="CLU_3140711_0_0_5"/>
<proteinExistence type="predicted"/>
<reference evidence="1 2" key="1">
    <citation type="journal article" date="2012" name="J. Bacteriol.">
        <title>Complete genome sequence of the broad-host-range strain Sinorhizobium fredii USDA257.</title>
        <authorList>
            <person name="Schuldes J."/>
            <person name="Rodriguez Orbegoso M."/>
            <person name="Schmeisser C."/>
            <person name="Krishnan H.B."/>
            <person name="Daniel R."/>
            <person name="Streit W.R."/>
        </authorList>
    </citation>
    <scope>NUCLEOTIDE SEQUENCE [LARGE SCALE GENOMIC DNA]</scope>
    <source>
        <strain evidence="1 2">USDA 257</strain>
    </source>
</reference>
<sequence>MLLLFDNVGDCGSLRLAAFLFRAKEGFIVCLCRTAKSIALQARKLVCLA</sequence>
<dbReference type="KEGG" id="sfd:USDA257_c04200"/>
<name>I3WZG1_SINF2</name>
<evidence type="ECO:0000313" key="1">
    <source>
        <dbReference type="EMBL" id="AFL49017.1"/>
    </source>
</evidence>
<gene>
    <name evidence="1" type="ORF">USDA257_c04200</name>
</gene>
<dbReference type="EMBL" id="CP003563">
    <property type="protein sequence ID" value="AFL49017.1"/>
    <property type="molecule type" value="Genomic_DNA"/>
</dbReference>
<organism evidence="1 2">
    <name type="scientific">Sinorhizobium fredii (strain USDA 257)</name>
    <dbReference type="NCBI Taxonomy" id="1185652"/>
    <lineage>
        <taxon>Bacteria</taxon>
        <taxon>Pseudomonadati</taxon>
        <taxon>Pseudomonadota</taxon>
        <taxon>Alphaproteobacteria</taxon>
        <taxon>Hyphomicrobiales</taxon>
        <taxon>Rhizobiaceae</taxon>
        <taxon>Sinorhizobium/Ensifer group</taxon>
        <taxon>Sinorhizobium</taxon>
    </lineage>
</organism>
<protein>
    <submittedName>
        <fullName evidence="1">Uncharacterized protein</fullName>
    </submittedName>
</protein>
<evidence type="ECO:0000313" key="2">
    <source>
        <dbReference type="Proteomes" id="UP000006180"/>
    </source>
</evidence>
<dbReference type="Proteomes" id="UP000006180">
    <property type="component" value="Chromosome"/>
</dbReference>
<dbReference type="AlphaFoldDB" id="I3WZG1"/>
<accession>I3WZG1</accession>